<dbReference type="STRING" id="1348853.LK12_02185"/>
<dbReference type="CDD" id="cd05233">
    <property type="entry name" value="SDR_c"/>
    <property type="match status" value="1"/>
</dbReference>
<dbReference type="Gene3D" id="3.40.50.720">
    <property type="entry name" value="NAD(P)-binding Rossmann-like Domain"/>
    <property type="match status" value="1"/>
</dbReference>
<evidence type="ECO:0000259" key="2">
    <source>
        <dbReference type="SMART" id="SM00822"/>
    </source>
</evidence>
<evidence type="ECO:0000256" key="1">
    <source>
        <dbReference type="ARBA" id="ARBA00006484"/>
    </source>
</evidence>
<dbReference type="InterPro" id="IPR002347">
    <property type="entry name" value="SDR_fam"/>
</dbReference>
<dbReference type="SMART" id="SM00822">
    <property type="entry name" value="PKS_KR"/>
    <property type="match status" value="1"/>
</dbReference>
<comment type="caution">
    <text evidence="3">The sequence shown here is derived from an EMBL/GenBank/DDBJ whole genome shotgun (WGS) entry which is preliminary data.</text>
</comment>
<dbReference type="AlphaFoldDB" id="A0A0B1ZVH2"/>
<keyword evidence="4" id="KW-1185">Reference proteome</keyword>
<comment type="similarity">
    <text evidence="1">Belongs to the short-chain dehydrogenases/reductases (SDR) family.</text>
</comment>
<dbReference type="SUPFAM" id="SSF51735">
    <property type="entry name" value="NAD(P)-binding Rossmann-fold domains"/>
    <property type="match status" value="1"/>
</dbReference>
<organism evidence="3 4">
    <name type="scientific">Novosphingobium malaysiense</name>
    <dbReference type="NCBI Taxonomy" id="1348853"/>
    <lineage>
        <taxon>Bacteria</taxon>
        <taxon>Pseudomonadati</taxon>
        <taxon>Pseudomonadota</taxon>
        <taxon>Alphaproteobacteria</taxon>
        <taxon>Sphingomonadales</taxon>
        <taxon>Sphingomonadaceae</taxon>
        <taxon>Novosphingobium</taxon>
    </lineage>
</organism>
<dbReference type="FunFam" id="3.40.50.720:FF:000084">
    <property type="entry name" value="Short-chain dehydrogenase reductase"/>
    <property type="match status" value="1"/>
</dbReference>
<dbReference type="InterPro" id="IPR057326">
    <property type="entry name" value="KR_dom"/>
</dbReference>
<dbReference type="Proteomes" id="UP000031057">
    <property type="component" value="Unassembled WGS sequence"/>
</dbReference>
<accession>A0A0B1ZVH2</accession>
<reference evidence="3 4" key="1">
    <citation type="submission" date="2014-10" db="EMBL/GenBank/DDBJ databases">
        <title>Genome sequence of Novosphingobium malaysiense MUSC 273(T).</title>
        <authorList>
            <person name="Lee L.-H."/>
        </authorList>
    </citation>
    <scope>NUCLEOTIDE SEQUENCE [LARGE SCALE GENOMIC DNA]</scope>
    <source>
        <strain evidence="3 4">MUSC 273</strain>
    </source>
</reference>
<dbReference type="PANTHER" id="PTHR42760">
    <property type="entry name" value="SHORT-CHAIN DEHYDROGENASES/REDUCTASES FAMILY MEMBER"/>
    <property type="match status" value="1"/>
</dbReference>
<dbReference type="NCBIfam" id="NF005559">
    <property type="entry name" value="PRK07231.1"/>
    <property type="match status" value="1"/>
</dbReference>
<dbReference type="GO" id="GO:0016616">
    <property type="term" value="F:oxidoreductase activity, acting on the CH-OH group of donors, NAD or NADP as acceptor"/>
    <property type="evidence" value="ECO:0007669"/>
    <property type="project" value="UniProtKB-ARBA"/>
</dbReference>
<feature type="domain" description="Ketoreductase" evidence="2">
    <location>
        <begin position="15"/>
        <end position="194"/>
    </location>
</feature>
<dbReference type="PRINTS" id="PR00080">
    <property type="entry name" value="SDRFAMILY"/>
</dbReference>
<evidence type="ECO:0000313" key="3">
    <source>
        <dbReference type="EMBL" id="KHK93168.1"/>
    </source>
</evidence>
<dbReference type="InterPro" id="IPR036291">
    <property type="entry name" value="NAD(P)-bd_dom_sf"/>
</dbReference>
<dbReference type="PRINTS" id="PR00081">
    <property type="entry name" value="GDHRDH"/>
</dbReference>
<dbReference type="EMBL" id="JTDI01000001">
    <property type="protein sequence ID" value="KHK93168.1"/>
    <property type="molecule type" value="Genomic_DNA"/>
</dbReference>
<sequence length="257" mass="25822">MNELQATSLFRLDDKTAIVTGAGSGIGRAIALLYAAAGAGVVAADLDSTAAEETVARIVRGGGRAHAVTVDVAAPEGIEGAVTAAVETFGALDVLVNNAGIYPLGERLPGIDWETYERTYAVNVFGALRCISASAGRMRPGGAIINISSMESLSLSGPGNAHYSSAKAALNGLTRAAAVDLGPQGIRVNAILPGLVKTEGTSGAPQPLFDNIAAKAPSGRVGEPLDIAGAALFLACPAASYVNGHCLLVDGGITISR</sequence>
<dbReference type="PANTHER" id="PTHR42760:SF40">
    <property type="entry name" value="3-OXOACYL-[ACYL-CARRIER-PROTEIN] REDUCTASE, CHLOROPLASTIC"/>
    <property type="match status" value="1"/>
</dbReference>
<gene>
    <name evidence="3" type="ORF">LK12_02185</name>
</gene>
<name>A0A0B1ZVH2_9SPHN</name>
<evidence type="ECO:0000313" key="4">
    <source>
        <dbReference type="Proteomes" id="UP000031057"/>
    </source>
</evidence>
<protein>
    <recommendedName>
        <fullName evidence="2">Ketoreductase domain-containing protein</fullName>
    </recommendedName>
</protein>
<dbReference type="RefSeq" id="WP_039278702.1">
    <property type="nucleotide sequence ID" value="NZ_JTDI01000001.1"/>
</dbReference>
<dbReference type="OrthoDB" id="154414at2"/>
<dbReference type="GO" id="GO:0030497">
    <property type="term" value="P:fatty acid elongation"/>
    <property type="evidence" value="ECO:0007669"/>
    <property type="project" value="TreeGrafter"/>
</dbReference>
<dbReference type="Pfam" id="PF13561">
    <property type="entry name" value="adh_short_C2"/>
    <property type="match status" value="1"/>
</dbReference>
<proteinExistence type="inferred from homology"/>